<dbReference type="EMBL" id="BQNB010009168">
    <property type="protein sequence ID" value="GJS59705.1"/>
    <property type="molecule type" value="Genomic_DNA"/>
</dbReference>
<accession>A0ABQ4X3X3</accession>
<evidence type="ECO:0000313" key="2">
    <source>
        <dbReference type="Proteomes" id="UP001151760"/>
    </source>
</evidence>
<organism evidence="1 2">
    <name type="scientific">Tanacetum coccineum</name>
    <dbReference type="NCBI Taxonomy" id="301880"/>
    <lineage>
        <taxon>Eukaryota</taxon>
        <taxon>Viridiplantae</taxon>
        <taxon>Streptophyta</taxon>
        <taxon>Embryophyta</taxon>
        <taxon>Tracheophyta</taxon>
        <taxon>Spermatophyta</taxon>
        <taxon>Magnoliopsida</taxon>
        <taxon>eudicotyledons</taxon>
        <taxon>Gunneridae</taxon>
        <taxon>Pentapetalae</taxon>
        <taxon>asterids</taxon>
        <taxon>campanulids</taxon>
        <taxon>Asterales</taxon>
        <taxon>Asteraceae</taxon>
        <taxon>Asteroideae</taxon>
        <taxon>Anthemideae</taxon>
        <taxon>Anthemidinae</taxon>
        <taxon>Tanacetum</taxon>
    </lineage>
</organism>
<evidence type="ECO:0008006" key="3">
    <source>
        <dbReference type="Google" id="ProtNLM"/>
    </source>
</evidence>
<sequence length="135" mass="15279">KSRSEASGVLSIMAMICWFILRSRCAFVYDNVDLFPERTLASINAQLHDFDKIMASRLNTKAVCPHFTSQTSQLCIPPTSLRFLIDVRMTAITLSSTKTIPPWNLAALVSDIRSWSTNLKLSFSWTKRDNNKVAH</sequence>
<protein>
    <recommendedName>
        <fullName evidence="3">RNase H type-1 domain-containing protein</fullName>
    </recommendedName>
</protein>
<dbReference type="Proteomes" id="UP001151760">
    <property type="component" value="Unassembled WGS sequence"/>
</dbReference>
<proteinExistence type="predicted"/>
<evidence type="ECO:0000313" key="1">
    <source>
        <dbReference type="EMBL" id="GJS59705.1"/>
    </source>
</evidence>
<reference evidence="1" key="2">
    <citation type="submission" date="2022-01" db="EMBL/GenBank/DDBJ databases">
        <authorList>
            <person name="Yamashiro T."/>
            <person name="Shiraishi A."/>
            <person name="Satake H."/>
            <person name="Nakayama K."/>
        </authorList>
    </citation>
    <scope>NUCLEOTIDE SEQUENCE</scope>
</reference>
<comment type="caution">
    <text evidence="1">The sequence shown here is derived from an EMBL/GenBank/DDBJ whole genome shotgun (WGS) entry which is preliminary data.</text>
</comment>
<gene>
    <name evidence="1" type="ORF">Tco_0654489</name>
</gene>
<feature type="non-terminal residue" evidence="1">
    <location>
        <position position="1"/>
    </location>
</feature>
<keyword evidence="2" id="KW-1185">Reference proteome</keyword>
<name>A0ABQ4X3X3_9ASTR</name>
<reference evidence="1" key="1">
    <citation type="journal article" date="2022" name="Int. J. Mol. Sci.">
        <title>Draft Genome of Tanacetum Coccineum: Genomic Comparison of Closely Related Tanacetum-Family Plants.</title>
        <authorList>
            <person name="Yamashiro T."/>
            <person name="Shiraishi A."/>
            <person name="Nakayama K."/>
            <person name="Satake H."/>
        </authorList>
    </citation>
    <scope>NUCLEOTIDE SEQUENCE</scope>
</reference>